<proteinExistence type="predicted"/>
<dbReference type="GO" id="GO:0032259">
    <property type="term" value="P:methylation"/>
    <property type="evidence" value="ECO:0007669"/>
    <property type="project" value="UniProtKB-KW"/>
</dbReference>
<dbReference type="Gene3D" id="3.40.50.150">
    <property type="entry name" value="Vaccinia Virus protein VP39"/>
    <property type="match status" value="1"/>
</dbReference>
<dbReference type="GO" id="GO:0008168">
    <property type="term" value="F:methyltransferase activity"/>
    <property type="evidence" value="ECO:0007669"/>
    <property type="project" value="UniProtKB-KW"/>
</dbReference>
<organism evidence="1 2">
    <name type="scientific">Neolentinus lepideus HHB14362 ss-1</name>
    <dbReference type="NCBI Taxonomy" id="1314782"/>
    <lineage>
        <taxon>Eukaryota</taxon>
        <taxon>Fungi</taxon>
        <taxon>Dikarya</taxon>
        <taxon>Basidiomycota</taxon>
        <taxon>Agaricomycotina</taxon>
        <taxon>Agaricomycetes</taxon>
        <taxon>Gloeophyllales</taxon>
        <taxon>Gloeophyllaceae</taxon>
        <taxon>Neolentinus</taxon>
    </lineage>
</organism>
<keyword evidence="2" id="KW-1185">Reference proteome</keyword>
<dbReference type="OrthoDB" id="2013972at2759"/>
<evidence type="ECO:0000313" key="1">
    <source>
        <dbReference type="EMBL" id="KZT25732.1"/>
    </source>
</evidence>
<dbReference type="EMBL" id="KV425570">
    <property type="protein sequence ID" value="KZT25732.1"/>
    <property type="molecule type" value="Genomic_DNA"/>
</dbReference>
<reference evidence="1 2" key="1">
    <citation type="journal article" date="2016" name="Mol. Biol. Evol.">
        <title>Comparative Genomics of Early-Diverging Mushroom-Forming Fungi Provides Insights into the Origins of Lignocellulose Decay Capabilities.</title>
        <authorList>
            <person name="Nagy L.G."/>
            <person name="Riley R."/>
            <person name="Tritt A."/>
            <person name="Adam C."/>
            <person name="Daum C."/>
            <person name="Floudas D."/>
            <person name="Sun H."/>
            <person name="Yadav J.S."/>
            <person name="Pangilinan J."/>
            <person name="Larsson K.H."/>
            <person name="Matsuura K."/>
            <person name="Barry K."/>
            <person name="Labutti K."/>
            <person name="Kuo R."/>
            <person name="Ohm R.A."/>
            <person name="Bhattacharya S.S."/>
            <person name="Shirouzu T."/>
            <person name="Yoshinaga Y."/>
            <person name="Martin F.M."/>
            <person name="Grigoriev I.V."/>
            <person name="Hibbett D.S."/>
        </authorList>
    </citation>
    <scope>NUCLEOTIDE SEQUENCE [LARGE SCALE GENOMIC DNA]</scope>
    <source>
        <strain evidence="1 2">HHB14362 ss-1</strain>
    </source>
</reference>
<dbReference type="InterPro" id="IPR029063">
    <property type="entry name" value="SAM-dependent_MTases_sf"/>
</dbReference>
<accession>A0A165SVB6</accession>
<dbReference type="AlphaFoldDB" id="A0A165SVB6"/>
<protein>
    <submittedName>
        <fullName evidence="1">S-adenosyl-L-methionine-dependent methyltransferase</fullName>
    </submittedName>
</protein>
<evidence type="ECO:0000313" key="2">
    <source>
        <dbReference type="Proteomes" id="UP000076761"/>
    </source>
</evidence>
<dbReference type="Pfam" id="PF13489">
    <property type="entry name" value="Methyltransf_23"/>
    <property type="match status" value="1"/>
</dbReference>
<dbReference type="Proteomes" id="UP000076761">
    <property type="component" value="Unassembled WGS sequence"/>
</dbReference>
<dbReference type="InParanoid" id="A0A165SVB6"/>
<dbReference type="STRING" id="1314782.A0A165SVB6"/>
<gene>
    <name evidence="1" type="ORF">NEOLEDRAFT_1169323</name>
</gene>
<keyword evidence="1" id="KW-0489">Methyltransferase</keyword>
<name>A0A165SVB6_9AGAM</name>
<dbReference type="SUPFAM" id="SSF53335">
    <property type="entry name" value="S-adenosyl-L-methionine-dependent methyltransferases"/>
    <property type="match status" value="1"/>
</dbReference>
<keyword evidence="1" id="KW-0808">Transferase</keyword>
<dbReference type="CDD" id="cd02440">
    <property type="entry name" value="AdoMet_MTases"/>
    <property type="match status" value="1"/>
</dbReference>
<sequence length="325" mass="36543">MDDAQQLKILHGRGRNTMNEVYKLPADLSEMDRLALQHRMWKLLVGGLYPPELTEVVAQLLMPQEGSRPKVLDVGSGSGSWIVEMAQANPDADFVGFDLVKSEGIDAPPNCSFIIGDLTGGLPDFQAAFDIVHTRSVVGHLLDPEAGLYIIAGCVKPGGLLIFADGDLCTYDSERRFLQAAVDGEDNAGRCWFARWSNEWAKQIYPNGRYSMEDRVKYLKKDSRIDPEKAGGVVHRQYFAPVNWPGEGVEHGNEIGQIMKINLTSLRVWNIWQRFVDACKPSFLASGYDPETVERWVNEIQEEMDGPKLRYYVPWHVTSASRRVE</sequence>